<protein>
    <submittedName>
        <fullName evidence="3">Uncharacterized protein LOC105432942</fullName>
    </submittedName>
</protein>
<evidence type="ECO:0000313" key="2">
    <source>
        <dbReference type="Proteomes" id="UP000504615"/>
    </source>
</evidence>
<gene>
    <name evidence="3" type="primary">LOC105432942</name>
</gene>
<dbReference type="Proteomes" id="UP000504615">
    <property type="component" value="Unplaced"/>
</dbReference>
<dbReference type="PANTHER" id="PTHR37159:SF1">
    <property type="entry name" value="GH11867P"/>
    <property type="match status" value="1"/>
</dbReference>
<keyword evidence="1" id="KW-1133">Transmembrane helix</keyword>
<proteinExistence type="predicted"/>
<dbReference type="OrthoDB" id="6361347at2759"/>
<keyword evidence="2" id="KW-1185">Reference proteome</keyword>
<reference evidence="3" key="1">
    <citation type="submission" date="2025-08" db="UniProtKB">
        <authorList>
            <consortium name="RefSeq"/>
        </authorList>
    </citation>
    <scope>IDENTIFICATION</scope>
</reference>
<dbReference type="RefSeq" id="XP_011646262.1">
    <property type="nucleotide sequence ID" value="XM_011647960.1"/>
</dbReference>
<accession>A0A6I9WR14</accession>
<dbReference type="KEGG" id="pbar:105432942"/>
<dbReference type="PANTHER" id="PTHR37159">
    <property type="entry name" value="GH11867P"/>
    <property type="match status" value="1"/>
</dbReference>
<keyword evidence="1" id="KW-0472">Membrane</keyword>
<dbReference type="AlphaFoldDB" id="A0A6I9WR14"/>
<keyword evidence="1" id="KW-0812">Transmembrane</keyword>
<name>A0A6I9WR14_9HYME</name>
<evidence type="ECO:0000256" key="1">
    <source>
        <dbReference type="SAM" id="Phobius"/>
    </source>
</evidence>
<organism evidence="2 3">
    <name type="scientific">Pogonomyrmex barbatus</name>
    <name type="common">red harvester ant</name>
    <dbReference type="NCBI Taxonomy" id="144034"/>
    <lineage>
        <taxon>Eukaryota</taxon>
        <taxon>Metazoa</taxon>
        <taxon>Ecdysozoa</taxon>
        <taxon>Arthropoda</taxon>
        <taxon>Hexapoda</taxon>
        <taxon>Insecta</taxon>
        <taxon>Pterygota</taxon>
        <taxon>Neoptera</taxon>
        <taxon>Endopterygota</taxon>
        <taxon>Hymenoptera</taxon>
        <taxon>Apocrita</taxon>
        <taxon>Aculeata</taxon>
        <taxon>Formicoidea</taxon>
        <taxon>Formicidae</taxon>
        <taxon>Myrmicinae</taxon>
        <taxon>Pogonomyrmex</taxon>
    </lineage>
</organism>
<feature type="transmembrane region" description="Helical" evidence="1">
    <location>
        <begin position="108"/>
        <end position="125"/>
    </location>
</feature>
<dbReference type="GeneID" id="105432942"/>
<evidence type="ECO:0000313" key="3">
    <source>
        <dbReference type="RefSeq" id="XP_011646262.1"/>
    </source>
</evidence>
<sequence length="439" mass="52445">MVSDSKSMNRDPKDNWESTLESKYVKMFKSKFDLNQFPNDFDNWTVREQCAWINENLAIFFPNVPNSLLDFIPAFYYEGDCGRPLEEVPEWLDMDKYRRGQKFVQENYAAIIFATILGVMHVYSFNEALKPLILSKRSHTPYLAYKRYLSTIQRFFNWYEGKPWIKGTSAYKDMQSARKMHLMMRKKLCGLDNEQIDKESKIAKPWCPDRELFMHDFAEACPFEKYLQRPYLLIDNSPYKPKSVNLADMMLAQCGFLSLVILYPEKIGIHNATDEDVEAYCHMWRCYGYCLGIEENYNFCRDSLEEIRQRTRDIYQYWILPNFKDVTPEWMHMTRCLIESLSYFSWIGYMPYKTTLLFFSSTLNVSMPRLYASMNYVEWIVDKIWTFIFYFLKFSSFRAVFNKLLRKILKEAAEFSPKKHAELEEMSRKQLSSFSIAQQ</sequence>